<accession>A0A0D0DKM6</accession>
<dbReference type="HOGENOM" id="CLU_155374_0_0_1"/>
<evidence type="ECO:0000313" key="1">
    <source>
        <dbReference type="EMBL" id="KIK82284.1"/>
    </source>
</evidence>
<protein>
    <submittedName>
        <fullName evidence="1">Uncharacterized protein</fullName>
    </submittedName>
</protein>
<organism evidence="1 2">
    <name type="scientific">Paxillus rubicundulus Ve08.2h10</name>
    <dbReference type="NCBI Taxonomy" id="930991"/>
    <lineage>
        <taxon>Eukaryota</taxon>
        <taxon>Fungi</taxon>
        <taxon>Dikarya</taxon>
        <taxon>Basidiomycota</taxon>
        <taxon>Agaricomycotina</taxon>
        <taxon>Agaricomycetes</taxon>
        <taxon>Agaricomycetidae</taxon>
        <taxon>Boletales</taxon>
        <taxon>Paxilineae</taxon>
        <taxon>Paxillaceae</taxon>
        <taxon>Paxillus</taxon>
    </lineage>
</organism>
<dbReference type="Proteomes" id="UP000054538">
    <property type="component" value="Unassembled WGS sequence"/>
</dbReference>
<dbReference type="AlphaFoldDB" id="A0A0D0DKM6"/>
<dbReference type="EMBL" id="KN825647">
    <property type="protein sequence ID" value="KIK82284.1"/>
    <property type="molecule type" value="Genomic_DNA"/>
</dbReference>
<reference evidence="2" key="2">
    <citation type="submission" date="2015-01" db="EMBL/GenBank/DDBJ databases">
        <title>Evolutionary Origins and Diversification of the Mycorrhizal Mutualists.</title>
        <authorList>
            <consortium name="DOE Joint Genome Institute"/>
            <consortium name="Mycorrhizal Genomics Consortium"/>
            <person name="Kohler A."/>
            <person name="Kuo A."/>
            <person name="Nagy L.G."/>
            <person name="Floudas D."/>
            <person name="Copeland A."/>
            <person name="Barry K.W."/>
            <person name="Cichocki N."/>
            <person name="Veneault-Fourrey C."/>
            <person name="LaButti K."/>
            <person name="Lindquist E.A."/>
            <person name="Lipzen A."/>
            <person name="Lundell T."/>
            <person name="Morin E."/>
            <person name="Murat C."/>
            <person name="Riley R."/>
            <person name="Ohm R."/>
            <person name="Sun H."/>
            <person name="Tunlid A."/>
            <person name="Henrissat B."/>
            <person name="Grigoriev I.V."/>
            <person name="Hibbett D.S."/>
            <person name="Martin F."/>
        </authorList>
    </citation>
    <scope>NUCLEOTIDE SEQUENCE [LARGE SCALE GENOMIC DNA]</scope>
    <source>
        <strain evidence="2">Ve08.2h10</strain>
    </source>
</reference>
<dbReference type="STRING" id="930991.A0A0D0DKM6"/>
<feature type="non-terminal residue" evidence="1">
    <location>
        <position position="1"/>
    </location>
</feature>
<keyword evidence="2" id="KW-1185">Reference proteome</keyword>
<evidence type="ECO:0000313" key="2">
    <source>
        <dbReference type="Proteomes" id="UP000054538"/>
    </source>
</evidence>
<name>A0A0D0DKM6_9AGAM</name>
<reference evidence="1 2" key="1">
    <citation type="submission" date="2014-04" db="EMBL/GenBank/DDBJ databases">
        <authorList>
            <consortium name="DOE Joint Genome Institute"/>
            <person name="Kuo A."/>
            <person name="Kohler A."/>
            <person name="Jargeat P."/>
            <person name="Nagy L.G."/>
            <person name="Floudas D."/>
            <person name="Copeland A."/>
            <person name="Barry K.W."/>
            <person name="Cichocki N."/>
            <person name="Veneault-Fourrey C."/>
            <person name="LaButti K."/>
            <person name="Lindquist E.A."/>
            <person name="Lipzen A."/>
            <person name="Lundell T."/>
            <person name="Morin E."/>
            <person name="Murat C."/>
            <person name="Sun H."/>
            <person name="Tunlid A."/>
            <person name="Henrissat B."/>
            <person name="Grigoriev I.V."/>
            <person name="Hibbett D.S."/>
            <person name="Martin F."/>
            <person name="Nordberg H.P."/>
            <person name="Cantor M.N."/>
            <person name="Hua S.X."/>
        </authorList>
    </citation>
    <scope>NUCLEOTIDE SEQUENCE [LARGE SCALE GENOMIC DNA]</scope>
    <source>
        <strain evidence="1 2">Ve08.2h10</strain>
    </source>
</reference>
<proteinExistence type="predicted"/>
<sequence length="126" mass="14676">VAQIRAIFTLPRQFGQYPRPLAYAEWFTPLTGLDRVIGMHQISRSTRHHRYNAAIVHVDEIVRPCHLIPKMGHECDHSWTSDNVYELANTFFFNDFIDIDLFLLTFFLQNRAISSTVSKKPSAELR</sequence>
<dbReference type="InParanoid" id="A0A0D0DKM6"/>
<dbReference type="OrthoDB" id="3244185at2759"/>
<gene>
    <name evidence="1" type="ORF">PAXRUDRAFT_154075</name>
</gene>